<gene>
    <name evidence="3" type="ORF">SCFA_400013</name>
</gene>
<keyword evidence="1" id="KW-0812">Transmembrane</keyword>
<sequence>MNQEISEPFPLSRQPHRPSSKAQLLEVLVYLCLIVPSMILSLFAIKEVRVSFVIVAVDTILRDISLVALIVFFLWKNREHYSSIGWISENSGREALVGILLFPVVFYFTGLLGSILQEIGFSAPSDPQPSFLSPEDPFQMGLALVLVVVVAIAEETIFRGYLMLRIMGLGLGRVTTVIASSLIFSLGHGYEGSAGVITVGVTGAALAIIYLWRESLVAPVVIHFLQNLSAILLLPLAGYQ</sequence>
<dbReference type="GO" id="GO:0006508">
    <property type="term" value="P:proteolysis"/>
    <property type="evidence" value="ECO:0007669"/>
    <property type="project" value="UniProtKB-KW"/>
</dbReference>
<protein>
    <submittedName>
        <fullName evidence="3">CAAX amino terminal protease self-immunity</fullName>
    </submittedName>
</protein>
<proteinExistence type="predicted"/>
<keyword evidence="3" id="KW-0645">Protease</keyword>
<name>A0A485M767_9ZZZZ</name>
<feature type="transmembrane region" description="Helical" evidence="1">
    <location>
        <begin position="192"/>
        <end position="212"/>
    </location>
</feature>
<dbReference type="GO" id="GO:0004175">
    <property type="term" value="F:endopeptidase activity"/>
    <property type="evidence" value="ECO:0007669"/>
    <property type="project" value="UniProtKB-ARBA"/>
</dbReference>
<feature type="transmembrane region" description="Helical" evidence="1">
    <location>
        <begin position="219"/>
        <end position="239"/>
    </location>
</feature>
<feature type="transmembrane region" description="Helical" evidence="1">
    <location>
        <begin position="95"/>
        <end position="117"/>
    </location>
</feature>
<dbReference type="InterPro" id="IPR052710">
    <property type="entry name" value="CAAX_protease"/>
</dbReference>
<dbReference type="PANTHER" id="PTHR36435:SF1">
    <property type="entry name" value="CAAX AMINO TERMINAL PROTEASE FAMILY PROTEIN"/>
    <property type="match status" value="1"/>
</dbReference>
<feature type="transmembrane region" description="Helical" evidence="1">
    <location>
        <begin position="137"/>
        <end position="154"/>
    </location>
</feature>
<reference evidence="3" key="1">
    <citation type="submission" date="2019-03" db="EMBL/GenBank/DDBJ databases">
        <authorList>
            <person name="Hao L."/>
        </authorList>
    </citation>
    <scope>NUCLEOTIDE SEQUENCE</scope>
</reference>
<dbReference type="InterPro" id="IPR003675">
    <property type="entry name" value="Rce1/LyrA-like_dom"/>
</dbReference>
<keyword evidence="3" id="KW-0378">Hydrolase</keyword>
<evidence type="ECO:0000259" key="2">
    <source>
        <dbReference type="Pfam" id="PF02517"/>
    </source>
</evidence>
<evidence type="ECO:0000256" key="1">
    <source>
        <dbReference type="SAM" id="Phobius"/>
    </source>
</evidence>
<dbReference type="AlphaFoldDB" id="A0A485M767"/>
<feature type="transmembrane region" description="Helical" evidence="1">
    <location>
        <begin position="166"/>
        <end position="186"/>
    </location>
</feature>
<feature type="transmembrane region" description="Helical" evidence="1">
    <location>
        <begin position="27"/>
        <end position="45"/>
    </location>
</feature>
<evidence type="ECO:0000313" key="3">
    <source>
        <dbReference type="EMBL" id="VFU15264.1"/>
    </source>
</evidence>
<dbReference type="EMBL" id="CAADRM010000104">
    <property type="protein sequence ID" value="VFU15264.1"/>
    <property type="molecule type" value="Genomic_DNA"/>
</dbReference>
<keyword evidence="1" id="KW-0472">Membrane</keyword>
<feature type="domain" description="CAAX prenyl protease 2/Lysostaphin resistance protein A-like" evidence="2">
    <location>
        <begin position="140"/>
        <end position="228"/>
    </location>
</feature>
<dbReference type="PANTHER" id="PTHR36435">
    <property type="entry name" value="SLR1288 PROTEIN"/>
    <property type="match status" value="1"/>
</dbReference>
<organism evidence="3">
    <name type="scientific">anaerobic digester metagenome</name>
    <dbReference type="NCBI Taxonomy" id="1263854"/>
    <lineage>
        <taxon>unclassified sequences</taxon>
        <taxon>metagenomes</taxon>
        <taxon>ecological metagenomes</taxon>
    </lineage>
</organism>
<dbReference type="GO" id="GO:0080120">
    <property type="term" value="P:CAAX-box protein maturation"/>
    <property type="evidence" value="ECO:0007669"/>
    <property type="project" value="UniProtKB-ARBA"/>
</dbReference>
<keyword evidence="1" id="KW-1133">Transmembrane helix</keyword>
<accession>A0A485M767</accession>
<feature type="transmembrane region" description="Helical" evidence="1">
    <location>
        <begin position="51"/>
        <end position="75"/>
    </location>
</feature>
<dbReference type="Pfam" id="PF02517">
    <property type="entry name" value="Rce1-like"/>
    <property type="match status" value="1"/>
</dbReference>